<feature type="coiled-coil region" evidence="2">
    <location>
        <begin position="218"/>
        <end position="252"/>
    </location>
</feature>
<dbReference type="GO" id="GO:0008270">
    <property type="term" value="F:zinc ion binding"/>
    <property type="evidence" value="ECO:0007669"/>
    <property type="project" value="UniProtKB-KW"/>
</dbReference>
<dbReference type="PROSITE" id="PS50158">
    <property type="entry name" value="ZF_CCHC"/>
    <property type="match status" value="1"/>
</dbReference>
<dbReference type="AlphaFoldDB" id="A0A6L2J9R6"/>
<keyword evidence="2" id="KW-0175">Coiled coil</keyword>
<organism evidence="5">
    <name type="scientific">Tanacetum cinerariifolium</name>
    <name type="common">Dalmatian daisy</name>
    <name type="synonym">Chrysanthemum cinerariifolium</name>
    <dbReference type="NCBI Taxonomy" id="118510"/>
    <lineage>
        <taxon>Eukaryota</taxon>
        <taxon>Viridiplantae</taxon>
        <taxon>Streptophyta</taxon>
        <taxon>Embryophyta</taxon>
        <taxon>Tracheophyta</taxon>
        <taxon>Spermatophyta</taxon>
        <taxon>Magnoliopsida</taxon>
        <taxon>eudicotyledons</taxon>
        <taxon>Gunneridae</taxon>
        <taxon>Pentapetalae</taxon>
        <taxon>asterids</taxon>
        <taxon>campanulids</taxon>
        <taxon>Asterales</taxon>
        <taxon>Asteraceae</taxon>
        <taxon>Asteroideae</taxon>
        <taxon>Anthemideae</taxon>
        <taxon>Anthemidinae</taxon>
        <taxon>Tanacetum</taxon>
    </lineage>
</organism>
<dbReference type="InterPro" id="IPR036875">
    <property type="entry name" value="Znf_CCHC_sf"/>
</dbReference>
<reference evidence="5" key="1">
    <citation type="journal article" date="2019" name="Sci. Rep.">
        <title>Draft genome of Tanacetum cinerariifolium, the natural source of mosquito coil.</title>
        <authorList>
            <person name="Yamashiro T."/>
            <person name="Shiraishi A."/>
            <person name="Satake H."/>
            <person name="Nakayama K."/>
        </authorList>
    </citation>
    <scope>NUCLEOTIDE SEQUENCE</scope>
</reference>
<feature type="compositionally biased region" description="Basic and acidic residues" evidence="3">
    <location>
        <begin position="443"/>
        <end position="452"/>
    </location>
</feature>
<gene>
    <name evidence="5" type="ORF">Tci_005410</name>
</gene>
<dbReference type="Pfam" id="PF00098">
    <property type="entry name" value="zf-CCHC"/>
    <property type="match status" value="1"/>
</dbReference>
<protein>
    <recommendedName>
        <fullName evidence="4">CCHC-type domain-containing protein</fullName>
    </recommendedName>
</protein>
<evidence type="ECO:0000259" key="4">
    <source>
        <dbReference type="PROSITE" id="PS50158"/>
    </source>
</evidence>
<evidence type="ECO:0000256" key="2">
    <source>
        <dbReference type="SAM" id="Coils"/>
    </source>
</evidence>
<feature type="compositionally biased region" description="Basic and acidic residues" evidence="3">
    <location>
        <begin position="419"/>
        <end position="431"/>
    </location>
</feature>
<keyword evidence="1" id="KW-0479">Metal-binding</keyword>
<comment type="caution">
    <text evidence="5">The sequence shown here is derived from an EMBL/GenBank/DDBJ whole genome shotgun (WGS) entry which is preliminary data.</text>
</comment>
<evidence type="ECO:0000256" key="3">
    <source>
        <dbReference type="SAM" id="MobiDB-lite"/>
    </source>
</evidence>
<sequence length="535" mass="60963">MLKIRDYDLWSMRMEQYLTYTDHALREVIMNGDAPAAIASDAKTLWDAIKTRFGGNEESKKMQKTILKQQYDNFAASRSEGLDKTYDRFQKLISQLEIHGEVISQEDANLNLQLDNEVLEKINTNDLEEMDLKWQVAMLTIRVKRFIKKIGRNLNFIVKETVGFDKKKVECYNCHKRGHFARECKAPRNQGNRNRDNTRRVVPEETLANALVVRDNSITELKNQLEGSLKEKDDLKLKLEKFETSSKNLTNLINSQISPKDKTGLGYNGQLNERDLNNIHMNKSEVFESASNSSVNESEEDNNQVNDMYKSGERYHAVPPPYIRNFIPPRPGMSFAGLDDFVFKSATSETITSLSKIETNASKTSKDSLEKPKTVRSSAPIIEDWESDSEDVNVFEPKEVKKTVKPSLEKIEFVNARNTTDENENKSEKPRKFSQSPRKKYVFKNEGKATGQREVKPVWNDAQRANHHNFSNNLTHPHPKRNFVPTAVATKSGQVLVSTAKQSFPRATSSISTARHVKESSMDGSGEMITTSLQA</sequence>
<proteinExistence type="predicted"/>
<dbReference type="InterPro" id="IPR001878">
    <property type="entry name" value="Znf_CCHC"/>
</dbReference>
<dbReference type="Gene3D" id="4.10.60.10">
    <property type="entry name" value="Zinc finger, CCHC-type"/>
    <property type="match status" value="1"/>
</dbReference>
<keyword evidence="1" id="KW-0863">Zinc-finger</keyword>
<dbReference type="Pfam" id="PF14223">
    <property type="entry name" value="Retrotran_gag_2"/>
    <property type="match status" value="1"/>
</dbReference>
<feature type="domain" description="CCHC-type" evidence="4">
    <location>
        <begin position="171"/>
        <end position="185"/>
    </location>
</feature>
<dbReference type="SMART" id="SM00343">
    <property type="entry name" value="ZnF_C2HC"/>
    <property type="match status" value="1"/>
</dbReference>
<feature type="compositionally biased region" description="Polar residues" evidence="3">
    <location>
        <begin position="500"/>
        <end position="513"/>
    </location>
</feature>
<name>A0A6L2J9R6_TANCI</name>
<accession>A0A6L2J9R6</accession>
<evidence type="ECO:0000313" key="5">
    <source>
        <dbReference type="EMBL" id="GEU33432.1"/>
    </source>
</evidence>
<dbReference type="EMBL" id="BKCJ010000463">
    <property type="protein sequence ID" value="GEU33432.1"/>
    <property type="molecule type" value="Genomic_DNA"/>
</dbReference>
<feature type="region of interest" description="Disordered" evidence="3">
    <location>
        <begin position="500"/>
        <end position="535"/>
    </location>
</feature>
<evidence type="ECO:0000256" key="1">
    <source>
        <dbReference type="PROSITE-ProRule" id="PRU00047"/>
    </source>
</evidence>
<keyword evidence="1" id="KW-0862">Zinc</keyword>
<feature type="region of interest" description="Disordered" evidence="3">
    <location>
        <begin position="415"/>
        <end position="452"/>
    </location>
</feature>
<dbReference type="SUPFAM" id="SSF57756">
    <property type="entry name" value="Retrovirus zinc finger-like domains"/>
    <property type="match status" value="1"/>
</dbReference>
<dbReference type="GO" id="GO:0003676">
    <property type="term" value="F:nucleic acid binding"/>
    <property type="evidence" value="ECO:0007669"/>
    <property type="project" value="InterPro"/>
</dbReference>